<dbReference type="AlphaFoldDB" id="A0A811URM7"/>
<accession>A0A811URM7</accession>
<evidence type="ECO:0000256" key="1">
    <source>
        <dbReference type="SAM" id="MobiDB-lite"/>
    </source>
</evidence>
<feature type="region of interest" description="Disordered" evidence="1">
    <location>
        <begin position="42"/>
        <end position="67"/>
    </location>
</feature>
<sequence>MCFPLILSKQLDTLTTRETDANFSMLLEDSTAPIEADNEVSNAVPNQHRMNYDRPPNVQGEKEFIKV</sequence>
<dbReference type="EMBL" id="CAJHJT010000012">
    <property type="protein sequence ID" value="CAD6999653.1"/>
    <property type="molecule type" value="Genomic_DNA"/>
</dbReference>
<name>A0A811URM7_CERCA</name>
<keyword evidence="3" id="KW-1185">Reference proteome</keyword>
<dbReference type="Proteomes" id="UP000606786">
    <property type="component" value="Unassembled WGS sequence"/>
</dbReference>
<evidence type="ECO:0000313" key="2">
    <source>
        <dbReference type="EMBL" id="CAD6999653.1"/>
    </source>
</evidence>
<comment type="caution">
    <text evidence="2">The sequence shown here is derived from an EMBL/GenBank/DDBJ whole genome shotgun (WGS) entry which is preliminary data.</text>
</comment>
<reference evidence="2" key="1">
    <citation type="submission" date="2020-11" db="EMBL/GenBank/DDBJ databases">
        <authorList>
            <person name="Whitehead M."/>
        </authorList>
    </citation>
    <scope>NUCLEOTIDE SEQUENCE</scope>
    <source>
        <strain evidence="2">EGII</strain>
    </source>
</reference>
<proteinExistence type="predicted"/>
<gene>
    <name evidence="2" type="ORF">CCAP1982_LOCUS8183</name>
</gene>
<organism evidence="2 3">
    <name type="scientific">Ceratitis capitata</name>
    <name type="common">Mediterranean fruit fly</name>
    <name type="synonym">Tephritis capitata</name>
    <dbReference type="NCBI Taxonomy" id="7213"/>
    <lineage>
        <taxon>Eukaryota</taxon>
        <taxon>Metazoa</taxon>
        <taxon>Ecdysozoa</taxon>
        <taxon>Arthropoda</taxon>
        <taxon>Hexapoda</taxon>
        <taxon>Insecta</taxon>
        <taxon>Pterygota</taxon>
        <taxon>Neoptera</taxon>
        <taxon>Endopterygota</taxon>
        <taxon>Diptera</taxon>
        <taxon>Brachycera</taxon>
        <taxon>Muscomorpha</taxon>
        <taxon>Tephritoidea</taxon>
        <taxon>Tephritidae</taxon>
        <taxon>Ceratitis</taxon>
        <taxon>Ceratitis</taxon>
    </lineage>
</organism>
<protein>
    <submittedName>
        <fullName evidence="2">(Mediterranean fruit fly) hypothetical protein</fullName>
    </submittedName>
</protein>
<evidence type="ECO:0000313" key="3">
    <source>
        <dbReference type="Proteomes" id="UP000606786"/>
    </source>
</evidence>